<feature type="compositionally biased region" description="Pro residues" evidence="2">
    <location>
        <begin position="134"/>
        <end position="144"/>
    </location>
</feature>
<feature type="domain" description="Reverse transcriptase" evidence="3">
    <location>
        <begin position="375"/>
        <end position="657"/>
    </location>
</feature>
<evidence type="ECO:0000259" key="3">
    <source>
        <dbReference type="PROSITE" id="PS50878"/>
    </source>
</evidence>
<dbReference type="Gene3D" id="1.25.40.20">
    <property type="entry name" value="Ankyrin repeat-containing domain"/>
    <property type="match status" value="1"/>
</dbReference>
<dbReference type="Pfam" id="PF00078">
    <property type="entry name" value="RVT_1"/>
    <property type="match status" value="1"/>
</dbReference>
<dbReference type="InterPro" id="IPR026961">
    <property type="entry name" value="PGG_dom"/>
</dbReference>
<dbReference type="InterPro" id="IPR036770">
    <property type="entry name" value="Ankyrin_rpt-contain_sf"/>
</dbReference>
<feature type="compositionally biased region" description="Low complexity" evidence="2">
    <location>
        <begin position="67"/>
        <end position="83"/>
    </location>
</feature>
<dbReference type="InterPro" id="IPR000477">
    <property type="entry name" value="RT_dom"/>
</dbReference>
<dbReference type="PROSITE" id="PS50297">
    <property type="entry name" value="ANK_REP_REGION"/>
    <property type="match status" value="1"/>
</dbReference>
<protein>
    <recommendedName>
        <fullName evidence="3">Reverse transcriptase domain-containing protein</fullName>
    </recommendedName>
</protein>
<dbReference type="SMART" id="SM00248">
    <property type="entry name" value="ANK"/>
    <property type="match status" value="4"/>
</dbReference>
<feature type="compositionally biased region" description="Polar residues" evidence="2">
    <location>
        <begin position="84"/>
        <end position="114"/>
    </location>
</feature>
<feature type="compositionally biased region" description="Basic and acidic residues" evidence="2">
    <location>
        <begin position="1201"/>
        <end position="1228"/>
    </location>
</feature>
<proteinExistence type="predicted"/>
<feature type="compositionally biased region" description="Basic and acidic residues" evidence="2">
    <location>
        <begin position="1238"/>
        <end position="1249"/>
    </location>
</feature>
<dbReference type="PROSITE" id="PS50088">
    <property type="entry name" value="ANK_REPEAT"/>
    <property type="match status" value="1"/>
</dbReference>
<reference evidence="4" key="1">
    <citation type="submission" date="2018-02" db="EMBL/GenBank/DDBJ databases">
        <authorList>
            <person name="Cohen D.B."/>
            <person name="Kent A.D."/>
        </authorList>
    </citation>
    <scope>NUCLEOTIDE SEQUENCE</scope>
</reference>
<dbReference type="InterPro" id="IPR036691">
    <property type="entry name" value="Endo/exonu/phosph_ase_sf"/>
</dbReference>
<evidence type="ECO:0000313" key="4">
    <source>
        <dbReference type="EMBL" id="SPC97479.1"/>
    </source>
</evidence>
<dbReference type="PANTHER" id="PTHR33116">
    <property type="entry name" value="REVERSE TRANSCRIPTASE ZINC-BINDING DOMAIN-CONTAINING PROTEIN-RELATED-RELATED"/>
    <property type="match status" value="1"/>
</dbReference>
<dbReference type="EMBL" id="OIVN01001777">
    <property type="protein sequence ID" value="SPC97479.1"/>
    <property type="molecule type" value="Genomic_DNA"/>
</dbReference>
<feature type="region of interest" description="Disordered" evidence="2">
    <location>
        <begin position="1198"/>
        <end position="1249"/>
    </location>
</feature>
<dbReference type="SUPFAM" id="SSF48403">
    <property type="entry name" value="Ankyrin repeat"/>
    <property type="match status" value="1"/>
</dbReference>
<feature type="repeat" description="ANK" evidence="1">
    <location>
        <begin position="1011"/>
        <end position="1043"/>
    </location>
</feature>
<name>A0A2N9GDN7_FAGSY</name>
<dbReference type="Pfam" id="PF12796">
    <property type="entry name" value="Ank_2"/>
    <property type="match status" value="2"/>
</dbReference>
<gene>
    <name evidence="4" type="ORF">FSB_LOCUS25361</name>
</gene>
<dbReference type="InterPro" id="IPR002110">
    <property type="entry name" value="Ankyrin_rpt"/>
</dbReference>
<feature type="region of interest" description="Disordered" evidence="2">
    <location>
        <begin position="67"/>
        <end position="170"/>
    </location>
</feature>
<keyword evidence="1" id="KW-0040">ANK repeat</keyword>
<dbReference type="SUPFAM" id="SSF56219">
    <property type="entry name" value="DNase I-like"/>
    <property type="match status" value="1"/>
</dbReference>
<dbReference type="InterPro" id="IPR043502">
    <property type="entry name" value="DNA/RNA_pol_sf"/>
</dbReference>
<accession>A0A2N9GDN7</accession>
<dbReference type="PROSITE" id="PS50878">
    <property type="entry name" value="RT_POL"/>
    <property type="match status" value="1"/>
</dbReference>
<evidence type="ECO:0000256" key="1">
    <source>
        <dbReference type="PROSITE-ProRule" id="PRU00023"/>
    </source>
</evidence>
<sequence>MHDGTVWTIPAPLKDSPISVQKLESDNKPKVNVSFSHPNPSIPIVFSNSSCTFDPICQAKPIKDEPQTLLPQLPKPKPNQTTTHTLNQTSNRDPLNCISPSDSIPGESTATSCGLPQPPHKPKWKKLARANPHPSSPTPNPIPEGPTKRKAGDLIPIPLENDTLPPKQRRLDGNVFSSSPISAKVALHPRRVSWRFTGFYGNPEAHKRTESWNLLRWLAQFNSLPWLVCGDFNEIVDFREKLGIHDRGVSTSEWRLLFPDACVRNLPFAFSDHHAVMVDFEARVERSPPKKHLFRFEAAWIKREGCEDVIREAWSLPQSGSRMFQLCQKIKSLSTEQVVDLIDRVITEDMNQWLVRDFIASEVRHALYQMPPTKTLGPDGCMLHNVNFTHIALIPKTKSAESLSQFRPISLCNVIYKTISKVLANRLKVILPSIISDSQSAFVPGRLITNNIMVAFETLHYMKTKRQGRTTHMAAKLNMSKAYDQVEWRYLEDLMLKIGFHASWVQLIMKCISTVSYSALLNGKPTDIIIPERGLRQGDPLSPYLFLLCAKGLSTLLQKSKADHKLCGVAVSRGGPRVNHLLFADDSLLFFRANNSECQVVKEILWVYETASGQKLNCEKMALFFSANTSPDTAGAIRDLWGASNTHSIEKYLGLPSFIGRSKIKAFEDITTRVWKRLQGWKEKFLSQIGKEVLIKAVVQAIPVYAMSCFRISDGICDSLNSLMSNFWWGQCENERKVHWRSWIRICSPKKDGGMGFHDLRLFNKALLAKQGWNLNQNPNSLIGRIYRAKYYPHSSFLESKVPNHSSFIWRSLASARDLIVKGSRWCVGNGNKIRIWQDNWIPRERGFKVISPQSVLPDNAKVSDLFSDSGWNSNLVDEVFLPFEAEYIKLISLRGRDRQDKLVWNGTKTGFFLVQSAYKLGVEDQKKVKCGSSSSLRWSSFWKKLCPAVGLGVVIRNFKGEFMAASSEKVDAKGDLMWSSALSVFHALKFNFVEKILKKFPKAISEVDDFGWTPLHYAAHFGEAEIVELFLEKDITLADKKDKEGMCALHISAKKGHVEVLKVFIKKYPHTCEFLDKRKRTALHLAAESGRTEAVKIFVQNLLFEDLLNEQDDEGNTPFHLAATKGHYGLLFLPVDVRSHHLSRGRLFSTLCDANNAGAVNNKGKTILDIIKSDNQLMSNEKRIIMSRLKRHNVLRPLHKMVDRQTTKEQTQEKPETERKEDTKVRAGSDAANISEENDRKLAKERKQDDVKDMANVNLLVATIIATVTFAAAFQVPGGFNENDPTLPPYKLYMRYYLFTCHHFIFKSKGR</sequence>
<dbReference type="CDD" id="cd01650">
    <property type="entry name" value="RT_nLTR_like"/>
    <property type="match status" value="1"/>
</dbReference>
<dbReference type="Pfam" id="PF13962">
    <property type="entry name" value="PGG"/>
    <property type="match status" value="1"/>
</dbReference>
<organism evidence="4">
    <name type="scientific">Fagus sylvatica</name>
    <name type="common">Beechnut</name>
    <dbReference type="NCBI Taxonomy" id="28930"/>
    <lineage>
        <taxon>Eukaryota</taxon>
        <taxon>Viridiplantae</taxon>
        <taxon>Streptophyta</taxon>
        <taxon>Embryophyta</taxon>
        <taxon>Tracheophyta</taxon>
        <taxon>Spermatophyta</taxon>
        <taxon>Magnoliopsida</taxon>
        <taxon>eudicotyledons</taxon>
        <taxon>Gunneridae</taxon>
        <taxon>Pentapetalae</taxon>
        <taxon>rosids</taxon>
        <taxon>fabids</taxon>
        <taxon>Fagales</taxon>
        <taxon>Fagaceae</taxon>
        <taxon>Fagus</taxon>
    </lineage>
</organism>
<evidence type="ECO:0000256" key="2">
    <source>
        <dbReference type="SAM" id="MobiDB-lite"/>
    </source>
</evidence>
<dbReference type="SUPFAM" id="SSF56672">
    <property type="entry name" value="DNA/RNA polymerases"/>
    <property type="match status" value="1"/>
</dbReference>
<dbReference type="PANTHER" id="PTHR33116:SF86">
    <property type="entry name" value="REVERSE TRANSCRIPTASE DOMAIN-CONTAINING PROTEIN"/>
    <property type="match status" value="1"/>
</dbReference>